<reference evidence="1 2" key="1">
    <citation type="submission" date="2024-09" db="EMBL/GenBank/DDBJ databases">
        <authorList>
            <person name="Sun Q."/>
            <person name="Mori K."/>
        </authorList>
    </citation>
    <scope>NUCLEOTIDE SEQUENCE [LARGE SCALE GENOMIC DNA]</scope>
    <source>
        <strain evidence="1 2">ATCC 51272</strain>
    </source>
</reference>
<evidence type="ECO:0000313" key="1">
    <source>
        <dbReference type="EMBL" id="MFB9896875.1"/>
    </source>
</evidence>
<evidence type="ECO:0000313" key="2">
    <source>
        <dbReference type="Proteomes" id="UP001589688"/>
    </source>
</evidence>
<sequence>MRAKIVHVLCEGQTELGFVEKVLKPYLLLQGTTAVKSVLVTTNKKKNARGGMVTYQHAKKDLETLLTLKDGGNEHHVFTTMFDLYALPADFPGYNDSQRIADKYNRVASLENEYSSAVNDGRFIPYIQLHEFEALVLCGLKHLSDLYAGCEKRCEALIKHVEHIGNPELVNDNPDTAPSKRIIKAVEGDPKHHFRYNKPATGKYITNKIGIDELRKQCKHFDEWVEKIIKA</sequence>
<dbReference type="RefSeq" id="WP_027951828.1">
    <property type="nucleotide sequence ID" value="NZ_JADU01000008.1"/>
</dbReference>
<proteinExistence type="predicted"/>
<dbReference type="Pfam" id="PF14103">
    <property type="entry name" value="DUF4276"/>
    <property type="match status" value="1"/>
</dbReference>
<comment type="caution">
    <text evidence="1">The sequence shown here is derived from an EMBL/GenBank/DDBJ whole genome shotgun (WGS) entry which is preliminary data.</text>
</comment>
<dbReference type="InterPro" id="IPR025455">
    <property type="entry name" value="DUF4276"/>
</dbReference>
<organism evidence="1 2">
    <name type="scientific">Hallella seregens ATCC 51272</name>
    <dbReference type="NCBI Taxonomy" id="1336250"/>
    <lineage>
        <taxon>Bacteria</taxon>
        <taxon>Pseudomonadati</taxon>
        <taxon>Bacteroidota</taxon>
        <taxon>Bacteroidia</taxon>
        <taxon>Bacteroidales</taxon>
        <taxon>Prevotellaceae</taxon>
        <taxon>Hallella</taxon>
    </lineage>
</organism>
<gene>
    <name evidence="1" type="ORF">ACFFK8_03360</name>
</gene>
<protein>
    <submittedName>
        <fullName evidence="1">DUF4276 family protein</fullName>
    </submittedName>
</protein>
<keyword evidence="2" id="KW-1185">Reference proteome</keyword>
<name>A0ABV5ZHM0_9BACT</name>
<dbReference type="Proteomes" id="UP001589688">
    <property type="component" value="Unassembled WGS sequence"/>
</dbReference>
<accession>A0ABV5ZHM0</accession>
<dbReference type="EMBL" id="JBHLZF010000001">
    <property type="protein sequence ID" value="MFB9896875.1"/>
    <property type="molecule type" value="Genomic_DNA"/>
</dbReference>